<proteinExistence type="predicted"/>
<dbReference type="Gene3D" id="3.40.395.10">
    <property type="entry name" value="Adenoviral Proteinase, Chain A"/>
    <property type="match status" value="1"/>
</dbReference>
<feature type="compositionally biased region" description="Basic and acidic residues" evidence="1">
    <location>
        <begin position="1371"/>
        <end position="1380"/>
    </location>
</feature>
<protein>
    <submittedName>
        <fullName evidence="5">OSJNBb0018A10.8 protein</fullName>
    </submittedName>
</protein>
<feature type="domain" description="DUF4216" evidence="2">
    <location>
        <begin position="715"/>
        <end position="779"/>
    </location>
</feature>
<dbReference type="Pfam" id="PF13960">
    <property type="entry name" value="DUF4218"/>
    <property type="match status" value="1"/>
</dbReference>
<dbReference type="InterPro" id="IPR038765">
    <property type="entry name" value="Papain-like_cys_pep_sf"/>
</dbReference>
<dbReference type="Pfam" id="PF13952">
    <property type="entry name" value="DUF4216"/>
    <property type="match status" value="1"/>
</dbReference>
<evidence type="ECO:0000259" key="3">
    <source>
        <dbReference type="Pfam" id="PF13960"/>
    </source>
</evidence>
<evidence type="ECO:0000313" key="5">
    <source>
        <dbReference type="EMBL" id="CAE04679.2"/>
    </source>
</evidence>
<dbReference type="InterPro" id="IPR058352">
    <property type="entry name" value="DUF8039"/>
</dbReference>
<dbReference type="InterPro" id="IPR025452">
    <property type="entry name" value="DUF4218"/>
</dbReference>
<dbReference type="Pfam" id="PF26133">
    <property type="entry name" value="DUF8039"/>
    <property type="match status" value="1"/>
</dbReference>
<feature type="region of interest" description="Disordered" evidence="1">
    <location>
        <begin position="21"/>
        <end position="40"/>
    </location>
</feature>
<feature type="region of interest" description="Disordered" evidence="1">
    <location>
        <begin position="864"/>
        <end position="931"/>
    </location>
</feature>
<dbReference type="InterPro" id="IPR025312">
    <property type="entry name" value="DUF4216"/>
</dbReference>
<dbReference type="EMBL" id="AL662999">
    <property type="protein sequence ID" value="CAE04679.2"/>
    <property type="molecule type" value="Genomic_DNA"/>
</dbReference>
<feature type="compositionally biased region" description="Acidic residues" evidence="1">
    <location>
        <begin position="26"/>
        <end position="39"/>
    </location>
</feature>
<organism evidence="5">
    <name type="scientific">Oryza sativa subsp. japonica</name>
    <name type="common">Rice</name>
    <dbReference type="NCBI Taxonomy" id="39947"/>
    <lineage>
        <taxon>Eukaryota</taxon>
        <taxon>Viridiplantae</taxon>
        <taxon>Streptophyta</taxon>
        <taxon>Embryophyta</taxon>
        <taxon>Tracheophyta</taxon>
        <taxon>Spermatophyta</taxon>
        <taxon>Magnoliopsida</taxon>
        <taxon>Liliopsida</taxon>
        <taxon>Poales</taxon>
        <taxon>Poaceae</taxon>
        <taxon>BOP clade</taxon>
        <taxon>Oryzoideae</taxon>
        <taxon>Oryzeae</taxon>
        <taxon>Oryzinae</taxon>
        <taxon>Oryza</taxon>
        <taxon>Oryza sativa</taxon>
    </lineage>
</organism>
<dbReference type="SUPFAM" id="SSF54001">
    <property type="entry name" value="Cysteine proteinases"/>
    <property type="match status" value="1"/>
</dbReference>
<dbReference type="PANTHER" id="PTHR10775:SF169">
    <property type="entry name" value="TRANSPOSASE"/>
    <property type="match status" value="1"/>
</dbReference>
<name>Q7XMC7_ORYSJ</name>
<feature type="compositionally biased region" description="Basic and acidic residues" evidence="1">
    <location>
        <begin position="864"/>
        <end position="881"/>
    </location>
</feature>
<feature type="compositionally biased region" description="Low complexity" evidence="1">
    <location>
        <begin position="1291"/>
        <end position="1351"/>
    </location>
</feature>
<evidence type="ECO:0000256" key="1">
    <source>
        <dbReference type="SAM" id="MobiDB-lite"/>
    </source>
</evidence>
<sequence>MKEDEVEDDNILDFAQYIGFEGNQTGEEERDADGNDVADDLGQMLQDAKEDCESEKGAHKLDKMLEDHRMSLYPGCEQGHKKLDTTLEFLQWKVKNGVSDKAFGDLLKLVKNILPEENKLPETTYETKKIVCPLGLEVQKIHTCPNDCILYRGEEYENLEACPVCKALRYKIRRDDLGEVDGQLTKKRIPTKVMWYFPIIPRLRRLFRNKGNARMMRWHAEEHQQDGMLRHPADGSQWRNIDRKFKEFEKDARNIRFGPKQPGNDIDVYLRPLVEDLKLLWKKEGVPVWDEDKQEEFNLRALLFVTINDWPALSNLSGQSNKGYKACTHCMDETESMYLKHCRQVVYMGHSRFLTANHPVRKKGKHFEHKADHCTKPKHHIGKTVFAMVKDLKVVFGKGPESQPIESEDGHAAMWKKNSIFWELPYWEFLDVRHAIDVMHLTKNLCVNLLGFLGVYGKSKDTLEARNDLKHMEQRGDLYLEPKEKGSQYLSPASTLSKAEKESMFECLESIQVPSGYSTNIKRIISMKEKKFTNLKSHDCHVLMTQLLPVVIRGILPDNVRATITKLCAFRNAISHKVIDLDRLEALQNDVVQCLVSFELIFPPSFFNIMTHLLCHLVKEISILGPVYLHNMFPFERYMGVLKKYVRNRARPEASIAKGYGKESSLHRGALGFNSRQEHRAQDMNSTNQNSVVRVDTMGHDGRTGTYYGAIENIWELDYGPLKVPLFRCQWVRLTGGGVMIDDSGMTTVDLNKVGYSDEPFVLANDVTQVFYVKDMSSKGKKGRGPDEPKRHVVLPGKRKSSELRITISWMGNPLSRCFLYEQMADRDEEQILYDTIAEGSSQYWNEEEGNEDPNQYLNEEGNVERDTEGNQEGHVERDVEGNQEEEASGSQPSVGQKRARGQRGVAKKLEGQHIITEVDEDSRPSAPAEDAKNYVRHSGWVVRDNVPISTVYWRRTRARGDHESFVPYSEKEMLWTTMLETFTLPAGTEDKVKRWTLKKMAEQFQSFKGDLYQKYILKGQTPNFDTFPKLRDHWDEFVTYKTGEQGQAMMERNKENTTKKKYHHHLGSGGYSVAMPKWEEMEASLLDRGIEPATANWPERSKFWYYAHGRTLNPADGSLVFGDQIREAARRLTDAVEASSQGTFRPDKEKDELSLALQTLEHPGRTRGKGVIPWKIGFKEDIHTYRSRMRSKRDTEAKIADLEFRVSSYELSMQEEVARKVDERMAAHRSHDPQPTIPPAMVASGMAIPADPSGTYHCRPIPVGYSKVDVELVEGAYEDLELDYPGGDGSSTVSSSGSSTVSSSCSSTVSTSSSSTDSSLGSCTDSSSGSCTDSSSGSYTDSSASSSSSTFQVKGPQALPPAPTRAMKKAKVDAAKNKDPGGMSAPAKEAIKLSDYERTLKKASSGKSKPVPQLGEQPNQEIKLLVTGEDFGIQEFINDTGLTTDQLLGDAPVEKAEVKYMYKLGKPLVKPELLQSLPTQMYKFHQLYMEMSATGREMIGARIRDTDFLQGDDILWINFKGIYELYQLDALDVSIMSCWILMEIQRAWRWGVFDTGFIDPQKVNIAMLNQYPQATKDNLVHLLKAQHYKTFILLPYNTEFHWVLLLFDLEACTVNVYDLVDKKESTFDEVFELIDRAWYRFRHLVRGKWRERLRRKFKFPFIRMRDNLITHKEFIAAVQEQLMGFINEQILDPKGEFYYDGNTIHRSLASELATTTTSKS</sequence>
<feature type="domain" description="DUF8039" evidence="4">
    <location>
        <begin position="1242"/>
        <end position="1296"/>
    </location>
</feature>
<evidence type="ECO:0000259" key="2">
    <source>
        <dbReference type="Pfam" id="PF13952"/>
    </source>
</evidence>
<evidence type="ECO:0000259" key="4">
    <source>
        <dbReference type="Pfam" id="PF26133"/>
    </source>
</evidence>
<feature type="domain" description="DUF4218" evidence="3">
    <location>
        <begin position="575"/>
        <end position="667"/>
    </location>
</feature>
<gene>
    <name evidence="5" type="primary">OSJNBb0018A10.8</name>
</gene>
<dbReference type="InterPro" id="IPR004242">
    <property type="entry name" value="Transposase_21"/>
</dbReference>
<reference evidence="5" key="1">
    <citation type="journal article" date="2002" name="Nature">
        <title>Sequence and analysis of rice chromosome 4.</title>
        <authorList>
            <person name="Feng Q."/>
            <person name="Zhang Y."/>
            <person name="Hao P."/>
            <person name="Wang S."/>
            <person name="Fu G."/>
            <person name="Huang Y."/>
            <person name="Li Y."/>
            <person name="Zhu J."/>
            <person name="Liu Y."/>
            <person name="Hu X."/>
            <person name="Jia P."/>
            <person name="Zhang Y."/>
            <person name="Zhao Q."/>
            <person name="Ying K."/>
            <person name="Yu S."/>
            <person name="Tang Y."/>
            <person name="Weng Q."/>
            <person name="Zhang L."/>
            <person name="Lu Y."/>
            <person name="Mu J."/>
            <person name="Lu Y."/>
            <person name="Zhang L.S."/>
            <person name="Yu Z."/>
            <person name="Fan D."/>
            <person name="Liu X."/>
            <person name="Lu T."/>
            <person name="Li C."/>
            <person name="Wu Y."/>
            <person name="Sun T."/>
            <person name="Lei H."/>
            <person name="Li T."/>
            <person name="Hu H."/>
            <person name="Guan J."/>
            <person name="Wu M."/>
            <person name="Zhang R."/>
            <person name="Zhou B."/>
            <person name="Chen Z."/>
            <person name="Chen L."/>
            <person name="Jin Z."/>
            <person name="Wang R."/>
            <person name="Yin H."/>
            <person name="Cai Z."/>
            <person name="Ren S."/>
            <person name="Lv G."/>
            <person name="Gu W."/>
            <person name="Zhu G."/>
            <person name="Tu Y."/>
            <person name="Jia J."/>
            <person name="Zhang Y."/>
            <person name="Chen J."/>
            <person name="Kang H."/>
            <person name="Chen X."/>
            <person name="Shao C."/>
            <person name="Sun Y."/>
            <person name="Hu Q."/>
            <person name="Zhang X."/>
            <person name="Zhang W."/>
            <person name="Wang L."/>
            <person name="Ding C."/>
            <person name="Sheng H."/>
            <person name="Gu J."/>
            <person name="Chen S."/>
            <person name="Ni L."/>
            <person name="Zhu F."/>
            <person name="Chen W."/>
            <person name="Lan L."/>
            <person name="Lai Y."/>
            <person name="Cheng Z."/>
            <person name="Gu M."/>
            <person name="Jiang J."/>
            <person name="Li J."/>
            <person name="Hong G."/>
            <person name="Xue Y."/>
            <person name="Han B."/>
        </authorList>
    </citation>
    <scope>NUCLEOTIDE SEQUENCE [LARGE SCALE GENOMIC DNA]</scope>
</reference>
<accession>Q7XMC7</accession>
<dbReference type="Pfam" id="PF02992">
    <property type="entry name" value="Transposase_21"/>
    <property type="match status" value="1"/>
</dbReference>
<dbReference type="PANTHER" id="PTHR10775">
    <property type="entry name" value="OS08G0208400 PROTEIN"/>
    <property type="match status" value="1"/>
</dbReference>
<feature type="region of interest" description="Disordered" evidence="1">
    <location>
        <begin position="1284"/>
        <end position="1391"/>
    </location>
</feature>